<keyword evidence="1" id="KW-0472">Membrane</keyword>
<dbReference type="AlphaFoldDB" id="A0AAQ3MVH6"/>
<evidence type="ECO:0000256" key="1">
    <source>
        <dbReference type="SAM" id="Phobius"/>
    </source>
</evidence>
<organism evidence="2 3">
    <name type="scientific">Vigna mungo</name>
    <name type="common">Black gram</name>
    <name type="synonym">Phaseolus mungo</name>
    <dbReference type="NCBI Taxonomy" id="3915"/>
    <lineage>
        <taxon>Eukaryota</taxon>
        <taxon>Viridiplantae</taxon>
        <taxon>Streptophyta</taxon>
        <taxon>Embryophyta</taxon>
        <taxon>Tracheophyta</taxon>
        <taxon>Spermatophyta</taxon>
        <taxon>Magnoliopsida</taxon>
        <taxon>eudicotyledons</taxon>
        <taxon>Gunneridae</taxon>
        <taxon>Pentapetalae</taxon>
        <taxon>rosids</taxon>
        <taxon>fabids</taxon>
        <taxon>Fabales</taxon>
        <taxon>Fabaceae</taxon>
        <taxon>Papilionoideae</taxon>
        <taxon>50 kb inversion clade</taxon>
        <taxon>NPAAA clade</taxon>
        <taxon>indigoferoid/millettioid clade</taxon>
        <taxon>Phaseoleae</taxon>
        <taxon>Vigna</taxon>
    </lineage>
</organism>
<gene>
    <name evidence="2" type="ORF">V8G54_029899</name>
</gene>
<sequence length="128" mass="15170">MMHDVWNFWYLLVHIMLALFKNIIVRDSPFLLRFQSPSSLVTMTEHHHLVFPFTISSSYLLPVVEKLIEPRTKFPKACRIIVLKDLSAVYCASLPGYNWNFSEISEDLKTTKDLLKRERMKPRIIFKK</sequence>
<keyword evidence="1" id="KW-0812">Transmembrane</keyword>
<dbReference type="EMBL" id="CP144692">
    <property type="protein sequence ID" value="WVY97748.1"/>
    <property type="molecule type" value="Genomic_DNA"/>
</dbReference>
<evidence type="ECO:0000313" key="2">
    <source>
        <dbReference type="EMBL" id="WVY97748.1"/>
    </source>
</evidence>
<keyword evidence="1" id="KW-1133">Transmembrane helix</keyword>
<reference evidence="2 3" key="1">
    <citation type="journal article" date="2023" name="Life. Sci Alliance">
        <title>Evolutionary insights into 3D genome organization and epigenetic landscape of Vigna mungo.</title>
        <authorList>
            <person name="Junaid A."/>
            <person name="Singh B."/>
            <person name="Bhatia S."/>
        </authorList>
    </citation>
    <scope>NUCLEOTIDE SEQUENCE [LARGE SCALE GENOMIC DNA]</scope>
    <source>
        <strain evidence="2">Urdbean</strain>
    </source>
</reference>
<protein>
    <submittedName>
        <fullName evidence="2">Uncharacterized protein</fullName>
    </submittedName>
</protein>
<accession>A0AAQ3MVH6</accession>
<evidence type="ECO:0000313" key="3">
    <source>
        <dbReference type="Proteomes" id="UP001374535"/>
    </source>
</evidence>
<feature type="transmembrane region" description="Helical" evidence="1">
    <location>
        <begin position="6"/>
        <end position="24"/>
    </location>
</feature>
<keyword evidence="3" id="KW-1185">Reference proteome</keyword>
<proteinExistence type="predicted"/>
<name>A0AAQ3MVH6_VIGMU</name>
<dbReference type="Proteomes" id="UP001374535">
    <property type="component" value="Chromosome 9"/>
</dbReference>